<organism evidence="1 2">
    <name type="scientific">Colletotrichum sojae</name>
    <dbReference type="NCBI Taxonomy" id="2175907"/>
    <lineage>
        <taxon>Eukaryota</taxon>
        <taxon>Fungi</taxon>
        <taxon>Dikarya</taxon>
        <taxon>Ascomycota</taxon>
        <taxon>Pezizomycotina</taxon>
        <taxon>Sordariomycetes</taxon>
        <taxon>Hypocreomycetidae</taxon>
        <taxon>Glomerellales</taxon>
        <taxon>Glomerellaceae</taxon>
        <taxon>Colletotrichum</taxon>
        <taxon>Colletotrichum orchidearum species complex</taxon>
    </lineage>
</organism>
<comment type="caution">
    <text evidence="1">The sequence shown here is derived from an EMBL/GenBank/DDBJ whole genome shotgun (WGS) entry which is preliminary data.</text>
</comment>
<proteinExistence type="predicted"/>
<keyword evidence="2" id="KW-1185">Reference proteome</keyword>
<protein>
    <submittedName>
        <fullName evidence="1">Uncharacterized protein</fullName>
    </submittedName>
</protein>
<name>A0A8H6ILQ7_9PEZI</name>
<dbReference type="AlphaFoldDB" id="A0A8H6ILQ7"/>
<evidence type="ECO:0000313" key="2">
    <source>
        <dbReference type="Proteomes" id="UP000652219"/>
    </source>
</evidence>
<accession>A0A8H6ILQ7</accession>
<reference evidence="1 2" key="1">
    <citation type="journal article" date="2020" name="Phytopathology">
        <title>Genome Sequence Resources of Colletotrichum truncatum, C. plurivorum, C. musicola, and C. sojae: Four Species Pathogenic to Soybean (Glycine max).</title>
        <authorList>
            <person name="Rogerio F."/>
            <person name="Boufleur T.R."/>
            <person name="Ciampi-Guillardi M."/>
            <person name="Sukno S.A."/>
            <person name="Thon M.R."/>
            <person name="Massola Junior N.S."/>
            <person name="Baroncelli R."/>
        </authorList>
    </citation>
    <scope>NUCLEOTIDE SEQUENCE [LARGE SCALE GENOMIC DNA]</scope>
    <source>
        <strain evidence="1 2">LFN0009</strain>
    </source>
</reference>
<gene>
    <name evidence="1" type="ORF">CSOJ01_15684</name>
</gene>
<evidence type="ECO:0000313" key="1">
    <source>
        <dbReference type="EMBL" id="KAF6784880.1"/>
    </source>
</evidence>
<dbReference type="Proteomes" id="UP000652219">
    <property type="component" value="Unassembled WGS sequence"/>
</dbReference>
<sequence length="484" mass="54849">MEHAAWVEDLRLLCDPDDEVGQILPGFRFFEIDSEFYSDFSDEEEDPDPSAMRPRSHASEIEVHVGKTEKGPEIYRRPKGPGAKGGLVSMDYIVTSDHRLYACVHAACLEVARKVFATSRIAHVRDMRGLFIALHWREAVATKCEHQYYAPIIHRELISPPDVDWPVPGWAWKEVSGVEWPGPYKSARSNMFFALGRSPLDVENLTDCLLRNLQPCKSDISLSDEAARLSGSLGRMPPEIIDNILANMGRELPRLSSRLLPQRLWKEQLQAGSKGLLPWLWDIDPSLIDVKDAETCPGGSEYEWDWELLVRQLSRGVDYGARPGLPDHVEPDYICTGYSTDLAHVPAGLHNRRRVWQLLEEMFVGDSIPWQKAHIDFWRSGDTKPRKKSVRLWWSKSGEMMSSPVWIPSLYIYEADDYRMAMPQASAFVRKLGGEVCARKGKSRPQYWQLDAGGPSSGETEGAEMKPATVEEIYAVLRPLGYPV</sequence>
<dbReference type="EMBL" id="WIGN01000721">
    <property type="protein sequence ID" value="KAF6784880.1"/>
    <property type="molecule type" value="Genomic_DNA"/>
</dbReference>